<dbReference type="SUPFAM" id="SSF53155">
    <property type="entry name" value="Methylated DNA-protein cysteine methyltransferase domain"/>
    <property type="match status" value="1"/>
</dbReference>
<dbReference type="InterPro" id="IPR014048">
    <property type="entry name" value="MethylDNA_cys_MeTrfase_DNA-bd"/>
</dbReference>
<keyword evidence="6 9" id="KW-0227">DNA damage</keyword>
<dbReference type="InterPro" id="IPR036631">
    <property type="entry name" value="MGMT_N_sf"/>
</dbReference>
<evidence type="ECO:0000313" key="12">
    <source>
        <dbReference type="EMBL" id="GEN30759.1"/>
    </source>
</evidence>
<evidence type="ECO:0000256" key="8">
    <source>
        <dbReference type="ARBA" id="ARBA00049348"/>
    </source>
</evidence>
<dbReference type="InterPro" id="IPR008332">
    <property type="entry name" value="MethylG_MeTrfase_N"/>
</dbReference>
<dbReference type="PANTHER" id="PTHR10815:SF13">
    <property type="entry name" value="METHYLATED-DNA--PROTEIN-CYSTEINE METHYLTRANSFERASE"/>
    <property type="match status" value="1"/>
</dbReference>
<reference evidence="12 13" key="1">
    <citation type="submission" date="2019-07" db="EMBL/GenBank/DDBJ databases">
        <title>Whole genome shotgun sequence of Cerasibacillus quisquiliarum NBRC 102429.</title>
        <authorList>
            <person name="Hosoyama A."/>
            <person name="Uohara A."/>
            <person name="Ohji S."/>
            <person name="Ichikawa N."/>
        </authorList>
    </citation>
    <scope>NUCLEOTIDE SEQUENCE [LARGE SCALE GENOMIC DNA]</scope>
    <source>
        <strain evidence="12 13">NBRC 102429</strain>
    </source>
</reference>
<evidence type="ECO:0000256" key="1">
    <source>
        <dbReference type="ARBA" id="ARBA00001286"/>
    </source>
</evidence>
<dbReference type="Gene3D" id="3.30.160.70">
    <property type="entry name" value="Methylated DNA-protein cysteine methyltransferase domain"/>
    <property type="match status" value="1"/>
</dbReference>
<dbReference type="PROSITE" id="PS00374">
    <property type="entry name" value="MGMT"/>
    <property type="match status" value="1"/>
</dbReference>
<dbReference type="EMBL" id="BJXW01000009">
    <property type="protein sequence ID" value="GEN30759.1"/>
    <property type="molecule type" value="Genomic_DNA"/>
</dbReference>
<keyword evidence="4 9" id="KW-0489">Methyltransferase</keyword>
<dbReference type="Pfam" id="PF02870">
    <property type="entry name" value="Methyltransf_1N"/>
    <property type="match status" value="1"/>
</dbReference>
<evidence type="ECO:0000259" key="10">
    <source>
        <dbReference type="Pfam" id="PF01035"/>
    </source>
</evidence>
<evidence type="ECO:0000256" key="6">
    <source>
        <dbReference type="ARBA" id="ARBA00022763"/>
    </source>
</evidence>
<dbReference type="OrthoDB" id="9802228at2"/>
<comment type="caution">
    <text evidence="12">The sequence shown here is derived from an EMBL/GenBank/DDBJ whole genome shotgun (WGS) entry which is preliminary data.</text>
</comment>
<keyword evidence="13" id="KW-1185">Reference proteome</keyword>
<comment type="miscellaneous">
    <text evidence="9">This enzyme catalyzes only one turnover and therefore is not strictly catalytic. According to one definition, an enzyme is a biocatalyst that acts repeatedly and over many reaction cycles.</text>
</comment>
<dbReference type="GO" id="GO:0005737">
    <property type="term" value="C:cytoplasm"/>
    <property type="evidence" value="ECO:0007669"/>
    <property type="project" value="UniProtKB-SubCell"/>
</dbReference>
<dbReference type="FunFam" id="1.10.10.10:FF:000214">
    <property type="entry name" value="Methylated-DNA--protein-cysteine methyltransferase"/>
    <property type="match status" value="1"/>
</dbReference>
<comment type="function">
    <text evidence="9">Involved in the cellular defense against the biological effects of O6-methylguanine (O6-MeG) and O4-methylthymine (O4-MeT) in DNA. Repairs the methylated nucleobase in DNA by stoichiometrically transferring the methyl group to a cysteine residue in the enzyme. This is a suicide reaction: the enzyme is irreversibly inactivated.</text>
</comment>
<protein>
    <recommendedName>
        <fullName evidence="9">Methylated-DNA--protein-cysteine methyltransferase</fullName>
        <ecNumber evidence="9">2.1.1.63</ecNumber>
    </recommendedName>
    <alternativeName>
        <fullName evidence="9">6-O-methylguanine-DNA methyltransferase</fullName>
        <shortName evidence="9">MGMT</shortName>
    </alternativeName>
    <alternativeName>
        <fullName evidence="9">O-6-methylguanine-DNA-alkyltransferase</fullName>
    </alternativeName>
</protein>
<dbReference type="NCBIfam" id="TIGR00589">
    <property type="entry name" value="ogt"/>
    <property type="match status" value="1"/>
</dbReference>
<dbReference type="Gene3D" id="1.10.10.10">
    <property type="entry name" value="Winged helix-like DNA-binding domain superfamily/Winged helix DNA-binding domain"/>
    <property type="match status" value="1"/>
</dbReference>
<comment type="catalytic activity">
    <reaction evidence="8 9">
        <text>a 6-O-methyl-2'-deoxyguanosine in DNA + L-cysteinyl-[protein] = S-methyl-L-cysteinyl-[protein] + a 2'-deoxyguanosine in DNA</text>
        <dbReference type="Rhea" id="RHEA:24000"/>
        <dbReference type="Rhea" id="RHEA-COMP:10131"/>
        <dbReference type="Rhea" id="RHEA-COMP:10132"/>
        <dbReference type="Rhea" id="RHEA-COMP:11367"/>
        <dbReference type="Rhea" id="RHEA-COMP:11368"/>
        <dbReference type="ChEBI" id="CHEBI:29950"/>
        <dbReference type="ChEBI" id="CHEBI:82612"/>
        <dbReference type="ChEBI" id="CHEBI:85445"/>
        <dbReference type="ChEBI" id="CHEBI:85448"/>
        <dbReference type="EC" id="2.1.1.63"/>
    </reaction>
</comment>
<proteinExistence type="inferred from homology"/>
<dbReference type="SUPFAM" id="SSF46767">
    <property type="entry name" value="Methylated DNA-protein cysteine methyltransferase, C-terminal domain"/>
    <property type="match status" value="1"/>
</dbReference>
<dbReference type="InterPro" id="IPR001497">
    <property type="entry name" value="MethylDNA_cys_MeTrfase_AS"/>
</dbReference>
<accession>A0A511UVW8</accession>
<comment type="subcellular location">
    <subcellularLocation>
        <location evidence="9">Cytoplasm</location>
    </subcellularLocation>
</comment>
<dbReference type="AlphaFoldDB" id="A0A511UVW8"/>
<dbReference type="GO" id="GO:0003908">
    <property type="term" value="F:methylated-DNA-[protein]-cysteine S-methyltransferase activity"/>
    <property type="evidence" value="ECO:0007669"/>
    <property type="project" value="UniProtKB-UniRule"/>
</dbReference>
<comment type="catalytic activity">
    <reaction evidence="1 9">
        <text>a 4-O-methyl-thymidine in DNA + L-cysteinyl-[protein] = a thymidine in DNA + S-methyl-L-cysteinyl-[protein]</text>
        <dbReference type="Rhea" id="RHEA:53428"/>
        <dbReference type="Rhea" id="RHEA-COMP:10131"/>
        <dbReference type="Rhea" id="RHEA-COMP:10132"/>
        <dbReference type="Rhea" id="RHEA-COMP:13555"/>
        <dbReference type="Rhea" id="RHEA-COMP:13556"/>
        <dbReference type="ChEBI" id="CHEBI:29950"/>
        <dbReference type="ChEBI" id="CHEBI:82612"/>
        <dbReference type="ChEBI" id="CHEBI:137386"/>
        <dbReference type="ChEBI" id="CHEBI:137387"/>
        <dbReference type="EC" id="2.1.1.63"/>
    </reaction>
</comment>
<evidence type="ECO:0000256" key="5">
    <source>
        <dbReference type="ARBA" id="ARBA00022679"/>
    </source>
</evidence>
<dbReference type="GO" id="GO:0032259">
    <property type="term" value="P:methylation"/>
    <property type="evidence" value="ECO:0007669"/>
    <property type="project" value="UniProtKB-KW"/>
</dbReference>
<feature type="domain" description="Methylated-DNA-[protein]-cysteine S-methyltransferase DNA binding" evidence="10">
    <location>
        <begin position="90"/>
        <end position="170"/>
    </location>
</feature>
<dbReference type="Pfam" id="PF01035">
    <property type="entry name" value="DNA_binding_1"/>
    <property type="match status" value="1"/>
</dbReference>
<evidence type="ECO:0000256" key="3">
    <source>
        <dbReference type="ARBA" id="ARBA00022490"/>
    </source>
</evidence>
<evidence type="ECO:0000256" key="7">
    <source>
        <dbReference type="ARBA" id="ARBA00023204"/>
    </source>
</evidence>
<dbReference type="HAMAP" id="MF_00772">
    <property type="entry name" value="OGT"/>
    <property type="match status" value="1"/>
</dbReference>
<dbReference type="CDD" id="cd06445">
    <property type="entry name" value="ATase"/>
    <property type="match status" value="1"/>
</dbReference>
<dbReference type="InterPro" id="IPR036388">
    <property type="entry name" value="WH-like_DNA-bd_sf"/>
</dbReference>
<evidence type="ECO:0000256" key="9">
    <source>
        <dbReference type="HAMAP-Rule" id="MF_00772"/>
    </source>
</evidence>
<keyword evidence="5 9" id="KW-0808">Transferase</keyword>
<feature type="domain" description="Methylguanine DNA methyltransferase ribonuclease-like" evidence="11">
    <location>
        <begin position="7"/>
        <end position="82"/>
    </location>
</feature>
<comment type="similarity">
    <text evidence="2 9">Belongs to the MGMT family.</text>
</comment>
<sequence>MEQTTLYFADIDTPVGPMLIINDGNTVLRIDYGTFEELELQLQNWTERYIENAVFLHYPETCHEVIEQLNEYFSGERLAFSFEWKVYGTPFQKQVWETLTKEVAYGQTLSYQDIAKMIGRPQGSRAVGRALNKNPLSIVIPCHRVVGKNGKLVGYDSGVERKRYLLQHEQKMLKKI</sequence>
<keyword evidence="3 9" id="KW-0963">Cytoplasm</keyword>
<keyword evidence="7 9" id="KW-0234">DNA repair</keyword>
<feature type="active site" description="Nucleophile; methyl group acceptor" evidence="9">
    <location>
        <position position="142"/>
    </location>
</feature>
<name>A0A511UVW8_9BACI</name>
<evidence type="ECO:0000259" key="11">
    <source>
        <dbReference type="Pfam" id="PF02870"/>
    </source>
</evidence>
<dbReference type="PANTHER" id="PTHR10815">
    <property type="entry name" value="METHYLATED-DNA--PROTEIN-CYSTEINE METHYLTRANSFERASE"/>
    <property type="match status" value="1"/>
</dbReference>
<evidence type="ECO:0000313" key="13">
    <source>
        <dbReference type="Proteomes" id="UP000321491"/>
    </source>
</evidence>
<gene>
    <name evidence="12" type="ORF">CQU01_09970</name>
</gene>
<dbReference type="Proteomes" id="UP000321491">
    <property type="component" value="Unassembled WGS sequence"/>
</dbReference>
<dbReference type="RefSeq" id="WP_146936316.1">
    <property type="nucleotide sequence ID" value="NZ_BJXW01000009.1"/>
</dbReference>
<evidence type="ECO:0000256" key="4">
    <source>
        <dbReference type="ARBA" id="ARBA00022603"/>
    </source>
</evidence>
<dbReference type="EC" id="2.1.1.63" evidence="9"/>
<evidence type="ECO:0000256" key="2">
    <source>
        <dbReference type="ARBA" id="ARBA00008711"/>
    </source>
</evidence>
<dbReference type="InterPro" id="IPR023546">
    <property type="entry name" value="MGMT"/>
</dbReference>
<organism evidence="12 13">
    <name type="scientific">Cerasibacillus quisquiliarum</name>
    <dbReference type="NCBI Taxonomy" id="227865"/>
    <lineage>
        <taxon>Bacteria</taxon>
        <taxon>Bacillati</taxon>
        <taxon>Bacillota</taxon>
        <taxon>Bacilli</taxon>
        <taxon>Bacillales</taxon>
        <taxon>Bacillaceae</taxon>
        <taxon>Cerasibacillus</taxon>
    </lineage>
</organism>
<dbReference type="InterPro" id="IPR036217">
    <property type="entry name" value="MethylDNA_cys_MeTrfase_DNAb"/>
</dbReference>
<dbReference type="GO" id="GO:0006307">
    <property type="term" value="P:DNA alkylation repair"/>
    <property type="evidence" value="ECO:0007669"/>
    <property type="project" value="UniProtKB-UniRule"/>
</dbReference>